<accession>A0A2M8KJJ9</accession>
<proteinExistence type="predicted"/>
<organism evidence="1 2">
    <name type="scientific">Candidatus Portnoybacteria bacterium CG10_big_fil_rev_8_21_14_0_10_44_7</name>
    <dbReference type="NCBI Taxonomy" id="1974816"/>
    <lineage>
        <taxon>Bacteria</taxon>
        <taxon>Candidatus Portnoyibacteriota</taxon>
    </lineage>
</organism>
<dbReference type="EMBL" id="PFEA01000005">
    <property type="protein sequence ID" value="PJE60075.1"/>
    <property type="molecule type" value="Genomic_DNA"/>
</dbReference>
<gene>
    <name evidence="1" type="ORF">COU85_00190</name>
</gene>
<name>A0A2M8KJJ9_9BACT</name>
<feature type="non-terminal residue" evidence="1">
    <location>
        <position position="77"/>
    </location>
</feature>
<dbReference type="Proteomes" id="UP000231086">
    <property type="component" value="Unassembled WGS sequence"/>
</dbReference>
<evidence type="ECO:0000313" key="1">
    <source>
        <dbReference type="EMBL" id="PJE60075.1"/>
    </source>
</evidence>
<protein>
    <recommendedName>
        <fullName evidence="3">Glycosyltransferase family 1 protein</fullName>
    </recommendedName>
</protein>
<dbReference type="AlphaFoldDB" id="A0A2M8KJJ9"/>
<comment type="caution">
    <text evidence="1">The sequence shown here is derived from an EMBL/GenBank/DDBJ whole genome shotgun (WGS) entry which is preliminary data.</text>
</comment>
<evidence type="ECO:0000313" key="2">
    <source>
        <dbReference type="Proteomes" id="UP000231086"/>
    </source>
</evidence>
<reference evidence="2" key="1">
    <citation type="submission" date="2017-09" db="EMBL/GenBank/DDBJ databases">
        <title>Depth-based differentiation of microbial function through sediment-hosted aquifers and enrichment of novel symbionts in the deep terrestrial subsurface.</title>
        <authorList>
            <person name="Probst A.J."/>
            <person name="Ladd B."/>
            <person name="Jarett J.K."/>
            <person name="Geller-Mcgrath D.E."/>
            <person name="Sieber C.M.K."/>
            <person name="Emerson J.B."/>
            <person name="Anantharaman K."/>
            <person name="Thomas B.C."/>
            <person name="Malmstrom R."/>
            <person name="Stieglmeier M."/>
            <person name="Klingl A."/>
            <person name="Woyke T."/>
            <person name="Ryan C.M."/>
            <person name="Banfield J.F."/>
        </authorList>
    </citation>
    <scope>NUCLEOTIDE SEQUENCE [LARGE SCALE GENOMIC DNA]</scope>
</reference>
<evidence type="ECO:0008006" key="3">
    <source>
        <dbReference type="Google" id="ProtNLM"/>
    </source>
</evidence>
<sequence>MILGVDLRVLASGRRTGVEQYTIGLLRALAGDNQHQYRFFYNAWKKAPLRFSWLRGQNRRLFEFDYPNKILDLGSLF</sequence>